<evidence type="ECO:0000256" key="10">
    <source>
        <dbReference type="RuleBase" id="RU003525"/>
    </source>
</evidence>
<evidence type="ECO:0000259" key="11">
    <source>
        <dbReference type="PROSITE" id="PS51085"/>
    </source>
</evidence>
<evidence type="ECO:0000256" key="4">
    <source>
        <dbReference type="ARBA" id="ARBA00022723"/>
    </source>
</evidence>
<reference evidence="14 15" key="1">
    <citation type="submission" date="2020-01" db="EMBL/GenBank/DDBJ databases">
        <title>Sulfitobacter sediminilitoris sp. nov., isolated from a tidal flat.</title>
        <authorList>
            <person name="Park S."/>
            <person name="Yoon J.-H."/>
        </authorList>
    </citation>
    <scope>NUCLEOTIDE SEQUENCE [LARGE SCALE GENOMIC DNA]</scope>
    <source>
        <strain evidence="14 15">JBTF-M27</strain>
    </source>
</reference>
<dbReference type="GO" id="GO:0016651">
    <property type="term" value="F:oxidoreductase activity, acting on NAD(P)H"/>
    <property type="evidence" value="ECO:0007669"/>
    <property type="project" value="InterPro"/>
</dbReference>
<dbReference type="EMBL" id="JAABNT010000001">
    <property type="protein sequence ID" value="NEK21020.1"/>
    <property type="molecule type" value="Genomic_DNA"/>
</dbReference>
<sequence>MSDLRKIVIDGKEIETDGAMTLIQACEQAGIEIPRFCYHERLSIAGNCRMCLVEVVGGPPKPAASCAMQVRDLRPGPEGQPPVVKTNSPMVKKAREGVMEFLLINHPLDCPICDQGGECDLQDQAMAYGVDFSRYREPKRATEDLDLGPLVETHMTRCISCTRCVRFTTEVAGITKMGQTGRGEDAEITSYLGETLDSNLQGNIIDLCPVGALVSKPYAFTARPWELTKTESIDVMDALGSNIRVDTKGREVMRFLPRNHDGVNEEWISDKTRFVWDGLRRQRLDTPYIRENGKLRKADWPEALAAAAAAMKGKEVGGLAGDLAPVEAVYALKQLIEGQGGVVECRTDGAKLPAGNRSAYVGTARVEDLDTAQAIMLIGTNPAIEAPVLNARIRKAWTRGANVGVIGEAVDLTYTYDHIGEDPSVLTELVKRDHAELGEKPSVIIVGQAALAREDGEAVLAEAMALAESTQSKFMVLHTAAGRVGAMDIGATADGGVKDVLGCDVIYNLGADEGDIPAGPFVIYQGSHGDRGAHRADIILPAAAYTEEPGLFVNTEGRPQVAQRASFAPGQAKENWAILRALSAELDATLPFDSIAALRQQLVKAVPHLGNVDQVADNEWQPLKRGKVGKAAFGHAITDFYLSNPIARASQLMAELSAGAAARAAKPMAAE</sequence>
<feature type="domain" description="4Fe-4S Mo/W bis-MGD-type" evidence="12">
    <location>
        <begin position="227"/>
        <end position="283"/>
    </location>
</feature>
<evidence type="ECO:0000256" key="8">
    <source>
        <dbReference type="ARBA" id="ARBA00023027"/>
    </source>
</evidence>
<evidence type="ECO:0000259" key="13">
    <source>
        <dbReference type="PROSITE" id="PS51839"/>
    </source>
</evidence>
<organism evidence="14 15">
    <name type="scientific">Sulfitobacter sediminilitoris</name>
    <dbReference type="NCBI Taxonomy" id="2698830"/>
    <lineage>
        <taxon>Bacteria</taxon>
        <taxon>Pseudomonadati</taxon>
        <taxon>Pseudomonadota</taxon>
        <taxon>Alphaproteobacteria</taxon>
        <taxon>Rhodobacterales</taxon>
        <taxon>Roseobacteraceae</taxon>
        <taxon>Sulfitobacter</taxon>
    </lineage>
</organism>
<dbReference type="Gene3D" id="3.40.50.740">
    <property type="match status" value="1"/>
</dbReference>
<dbReference type="PANTHER" id="PTHR43105:SF13">
    <property type="entry name" value="NADH-UBIQUINONE OXIDOREDUCTASE 75 KDA SUBUNIT, MITOCHONDRIAL"/>
    <property type="match status" value="1"/>
</dbReference>
<keyword evidence="10" id="KW-0874">Quinone</keyword>
<dbReference type="GO" id="GO:0051539">
    <property type="term" value="F:4 iron, 4 sulfur cluster binding"/>
    <property type="evidence" value="ECO:0007669"/>
    <property type="project" value="UniProtKB-KW"/>
</dbReference>
<dbReference type="SUPFAM" id="SSF54292">
    <property type="entry name" value="2Fe-2S ferredoxin-like"/>
    <property type="match status" value="1"/>
</dbReference>
<dbReference type="Pfam" id="PF22117">
    <property type="entry name" value="Fer4_Nqo3"/>
    <property type="match status" value="1"/>
</dbReference>
<comment type="caution">
    <text evidence="14">The sequence shown here is derived from an EMBL/GenBank/DDBJ whole genome shotgun (WGS) entry which is preliminary data.</text>
</comment>
<dbReference type="InterPro" id="IPR006656">
    <property type="entry name" value="Mopterin_OxRdtase"/>
</dbReference>
<evidence type="ECO:0000313" key="14">
    <source>
        <dbReference type="EMBL" id="NEK21020.1"/>
    </source>
</evidence>
<evidence type="ECO:0000256" key="3">
    <source>
        <dbReference type="ARBA" id="ARBA00022485"/>
    </source>
</evidence>
<dbReference type="InterPro" id="IPR015405">
    <property type="entry name" value="NDUFS1-like_C"/>
</dbReference>
<protein>
    <recommendedName>
        <fullName evidence="10">NADH-quinone oxidoreductase</fullName>
        <ecNumber evidence="10">7.1.1.-</ecNumber>
    </recommendedName>
</protein>
<dbReference type="FunFam" id="3.30.200.210:FF:000002">
    <property type="entry name" value="NADH-ubiquinone oxidoreductase 75 kDa subunit"/>
    <property type="match status" value="1"/>
</dbReference>
<dbReference type="InterPro" id="IPR010228">
    <property type="entry name" value="NADH_UbQ_OxRdtase_Gsu"/>
</dbReference>
<evidence type="ECO:0000256" key="9">
    <source>
        <dbReference type="ARBA" id="ARBA00047712"/>
    </source>
</evidence>
<comment type="catalytic activity">
    <reaction evidence="9 10">
        <text>a quinone + NADH + 5 H(+)(in) = a quinol + NAD(+) + 4 H(+)(out)</text>
        <dbReference type="Rhea" id="RHEA:57888"/>
        <dbReference type="ChEBI" id="CHEBI:15378"/>
        <dbReference type="ChEBI" id="CHEBI:24646"/>
        <dbReference type="ChEBI" id="CHEBI:57540"/>
        <dbReference type="ChEBI" id="CHEBI:57945"/>
        <dbReference type="ChEBI" id="CHEBI:132124"/>
    </reaction>
</comment>
<dbReference type="PROSITE" id="PS51085">
    <property type="entry name" value="2FE2S_FER_2"/>
    <property type="match status" value="1"/>
</dbReference>
<dbReference type="InterPro" id="IPR000283">
    <property type="entry name" value="NADH_UbQ_OxRdtase_75kDa_su_CS"/>
</dbReference>
<proteinExistence type="inferred from homology"/>
<keyword evidence="5 10" id="KW-1278">Translocase</keyword>
<dbReference type="PROSITE" id="PS51839">
    <property type="entry name" value="4FE4S_HC3"/>
    <property type="match status" value="1"/>
</dbReference>
<comment type="cofactor">
    <cofactor evidence="10">
        <name>[2Fe-2S] cluster</name>
        <dbReference type="ChEBI" id="CHEBI:190135"/>
    </cofactor>
    <text evidence="10">Binds 1 [2Fe-2S] cluster per subunit.</text>
</comment>
<keyword evidence="7 10" id="KW-0411">Iron-sulfur</keyword>
<dbReference type="RefSeq" id="WP_164351863.1">
    <property type="nucleotide sequence ID" value="NZ_JAABNT010000001.1"/>
</dbReference>
<dbReference type="Gene3D" id="3.30.70.20">
    <property type="match status" value="1"/>
</dbReference>
<evidence type="ECO:0000256" key="5">
    <source>
        <dbReference type="ARBA" id="ARBA00022967"/>
    </source>
</evidence>
<dbReference type="GO" id="GO:0042773">
    <property type="term" value="P:ATP synthesis coupled electron transport"/>
    <property type="evidence" value="ECO:0007669"/>
    <property type="project" value="InterPro"/>
</dbReference>
<dbReference type="Pfam" id="PF09326">
    <property type="entry name" value="NADH_dhqG_C"/>
    <property type="match status" value="1"/>
</dbReference>
<dbReference type="FunFam" id="3.30.70.20:FF:000002">
    <property type="entry name" value="NADH-ubiquinone oxidoreductase 75 kDa subunit"/>
    <property type="match status" value="1"/>
</dbReference>
<dbReference type="NCBIfam" id="TIGR01973">
    <property type="entry name" value="NuoG"/>
    <property type="match status" value="1"/>
</dbReference>
<dbReference type="GO" id="GO:0016020">
    <property type="term" value="C:membrane"/>
    <property type="evidence" value="ECO:0007669"/>
    <property type="project" value="InterPro"/>
</dbReference>
<evidence type="ECO:0000313" key="15">
    <source>
        <dbReference type="Proteomes" id="UP000468591"/>
    </source>
</evidence>
<dbReference type="Pfam" id="PF00384">
    <property type="entry name" value="Molybdopterin"/>
    <property type="match status" value="1"/>
</dbReference>
<dbReference type="GO" id="GO:0008137">
    <property type="term" value="F:NADH dehydrogenase (ubiquinone) activity"/>
    <property type="evidence" value="ECO:0007669"/>
    <property type="project" value="UniProtKB-UniRule"/>
</dbReference>
<keyword evidence="3 10" id="KW-0004">4Fe-4S</keyword>
<gene>
    <name evidence="14" type="ORF">GV827_01205</name>
</gene>
<dbReference type="Gene3D" id="3.30.200.210">
    <property type="match status" value="1"/>
</dbReference>
<dbReference type="AlphaFoldDB" id="A0A6P0C6G4"/>
<feature type="domain" description="4Fe-4S His(Cys)3-ligated-type" evidence="13">
    <location>
        <begin position="90"/>
        <end position="129"/>
    </location>
</feature>
<dbReference type="Pfam" id="PF22151">
    <property type="entry name" value="Fer4_NDSU1"/>
    <property type="match status" value="1"/>
</dbReference>
<keyword evidence="14" id="KW-0560">Oxidoreductase</keyword>
<dbReference type="GO" id="GO:0051537">
    <property type="term" value="F:2 iron, 2 sulfur cluster binding"/>
    <property type="evidence" value="ECO:0007669"/>
    <property type="project" value="UniProtKB-UniRule"/>
</dbReference>
<accession>A0A6P0C6G4</accession>
<comment type="function">
    <text evidence="10">NDH-1 shuttles electrons from NADH, via FMN and iron-sulfur (Fe-S) centers, to quinones in the respiratory chain. Couples the redox reaction to proton translocation (for every two electrons transferred, four hydrogen ions are translocated across the cytoplasmic membrane), and thus conserves the redox energy in a proton gradient.</text>
</comment>
<keyword evidence="15" id="KW-1185">Reference proteome</keyword>
<dbReference type="PROSITE" id="PS00641">
    <property type="entry name" value="COMPLEX1_75K_1"/>
    <property type="match status" value="1"/>
</dbReference>
<dbReference type="SMART" id="SM00929">
    <property type="entry name" value="NADH-G_4Fe-4S_3"/>
    <property type="match status" value="1"/>
</dbReference>
<dbReference type="InterPro" id="IPR050123">
    <property type="entry name" value="Prok_molybdopt-oxidoreductase"/>
</dbReference>
<dbReference type="InterPro" id="IPR036010">
    <property type="entry name" value="2Fe-2S_ferredoxin-like_sf"/>
</dbReference>
<dbReference type="PROSITE" id="PS00642">
    <property type="entry name" value="COMPLEX1_75K_2"/>
    <property type="match status" value="1"/>
</dbReference>
<dbReference type="InterPro" id="IPR006963">
    <property type="entry name" value="Mopterin_OxRdtase_4Fe-4S_dom"/>
</dbReference>
<evidence type="ECO:0000259" key="12">
    <source>
        <dbReference type="PROSITE" id="PS51669"/>
    </source>
</evidence>
<dbReference type="InterPro" id="IPR019574">
    <property type="entry name" value="NADH_UbQ_OxRdtase_Gsu_4Fe4S-bd"/>
</dbReference>
<dbReference type="FunFam" id="3.10.20.740:FF:000001">
    <property type="entry name" value="NADH-quinone oxidoreductase subunit G"/>
    <property type="match status" value="1"/>
</dbReference>
<dbReference type="PANTHER" id="PTHR43105">
    <property type="entry name" value="RESPIRATORY NITRATE REDUCTASE"/>
    <property type="match status" value="1"/>
</dbReference>
<comment type="cofactor">
    <cofactor evidence="1 10">
        <name>[4Fe-4S] cluster</name>
        <dbReference type="ChEBI" id="CHEBI:49883"/>
    </cofactor>
</comment>
<feature type="domain" description="2Fe-2S ferredoxin-type" evidence="11">
    <location>
        <begin position="5"/>
        <end position="90"/>
    </location>
</feature>
<dbReference type="Pfam" id="PF10588">
    <property type="entry name" value="NADH-G_4Fe-4S_3"/>
    <property type="match status" value="1"/>
</dbReference>
<dbReference type="GO" id="GO:0046872">
    <property type="term" value="F:metal ion binding"/>
    <property type="evidence" value="ECO:0007669"/>
    <property type="project" value="UniProtKB-UniRule"/>
</dbReference>
<dbReference type="Pfam" id="PF13510">
    <property type="entry name" value="Fer2_4"/>
    <property type="match status" value="1"/>
</dbReference>
<dbReference type="SUPFAM" id="SSF53706">
    <property type="entry name" value="Formate dehydrogenase/DMSO reductase, domains 1-3"/>
    <property type="match status" value="1"/>
</dbReference>
<dbReference type="SUPFAM" id="SSF54862">
    <property type="entry name" value="4Fe-4S ferredoxins"/>
    <property type="match status" value="1"/>
</dbReference>
<keyword evidence="6 10" id="KW-0408">Iron</keyword>
<dbReference type="CDD" id="cd00207">
    <property type="entry name" value="fer2"/>
    <property type="match status" value="1"/>
</dbReference>
<keyword evidence="10" id="KW-0001">2Fe-2S</keyword>
<keyword evidence="8 10" id="KW-0520">NAD</keyword>
<keyword evidence="4 10" id="KW-0479">Metal-binding</keyword>
<evidence type="ECO:0000256" key="7">
    <source>
        <dbReference type="ARBA" id="ARBA00023014"/>
    </source>
</evidence>
<dbReference type="PROSITE" id="PS00643">
    <property type="entry name" value="COMPLEX1_75K_3"/>
    <property type="match status" value="1"/>
</dbReference>
<dbReference type="Proteomes" id="UP000468591">
    <property type="component" value="Unassembled WGS sequence"/>
</dbReference>
<dbReference type="EC" id="7.1.1.-" evidence="10"/>
<dbReference type="PROSITE" id="PS51669">
    <property type="entry name" value="4FE4S_MOW_BIS_MGD"/>
    <property type="match status" value="1"/>
</dbReference>
<dbReference type="InterPro" id="IPR054351">
    <property type="entry name" value="NADH_UbQ_OxRdtase_ferredoxin"/>
</dbReference>
<name>A0A6P0C6G4_9RHOB</name>
<evidence type="ECO:0000256" key="1">
    <source>
        <dbReference type="ARBA" id="ARBA00001966"/>
    </source>
</evidence>
<comment type="similarity">
    <text evidence="2 10">Belongs to the complex I 75 kDa subunit family.</text>
</comment>
<dbReference type="GO" id="GO:0048038">
    <property type="term" value="F:quinone binding"/>
    <property type="evidence" value="ECO:0007669"/>
    <property type="project" value="UniProtKB-UniRule"/>
</dbReference>
<evidence type="ECO:0000256" key="6">
    <source>
        <dbReference type="ARBA" id="ARBA00023004"/>
    </source>
</evidence>
<evidence type="ECO:0000256" key="2">
    <source>
        <dbReference type="ARBA" id="ARBA00005404"/>
    </source>
</evidence>
<dbReference type="InterPro" id="IPR001041">
    <property type="entry name" value="2Fe-2S_ferredoxin-type"/>
</dbReference>
<dbReference type="Gene3D" id="3.10.20.740">
    <property type="match status" value="1"/>
</dbReference>